<comment type="caution">
    <text evidence="1">The sequence shown here is derived from an EMBL/GenBank/DDBJ whole genome shotgun (WGS) entry which is preliminary data.</text>
</comment>
<protein>
    <submittedName>
        <fullName evidence="1">Uncharacterized protein</fullName>
    </submittedName>
</protein>
<accession>A0A6V8PM17</accession>
<reference evidence="1 2" key="1">
    <citation type="journal article" date="2020" name="Front. Microbiol.">
        <title>Single-cell genomics of novel Actinobacteria with the Wood-Ljungdahl pathway discovered in a serpentinizing system.</title>
        <authorList>
            <person name="Merino N."/>
            <person name="Kawai M."/>
            <person name="Boyd E.S."/>
            <person name="Colman D.R."/>
            <person name="McGlynn S.E."/>
            <person name="Nealson K.H."/>
            <person name="Kurokawa K."/>
            <person name="Hongoh Y."/>
        </authorList>
    </citation>
    <scope>NUCLEOTIDE SEQUENCE [LARGE SCALE GENOMIC DNA]</scope>
    <source>
        <strain evidence="1 2">S42</strain>
    </source>
</reference>
<gene>
    <name evidence="1" type="ORF">HKBW3S42_01102</name>
</gene>
<evidence type="ECO:0000313" key="2">
    <source>
        <dbReference type="Proteomes" id="UP000568877"/>
    </source>
</evidence>
<dbReference type="AlphaFoldDB" id="A0A6V8PM17"/>
<evidence type="ECO:0000313" key="1">
    <source>
        <dbReference type="EMBL" id="GFP32794.1"/>
    </source>
</evidence>
<dbReference type="Proteomes" id="UP000568877">
    <property type="component" value="Unassembled WGS sequence"/>
</dbReference>
<dbReference type="EMBL" id="BLSA01000155">
    <property type="protein sequence ID" value="GFP32794.1"/>
    <property type="molecule type" value="Genomic_DNA"/>
</dbReference>
<organism evidence="1 2">
    <name type="scientific">Candidatus Hakubella thermalkaliphila</name>
    <dbReference type="NCBI Taxonomy" id="2754717"/>
    <lineage>
        <taxon>Bacteria</taxon>
        <taxon>Bacillati</taxon>
        <taxon>Actinomycetota</taxon>
        <taxon>Actinomycetota incertae sedis</taxon>
        <taxon>Candidatus Hakubellales</taxon>
        <taxon>Candidatus Hakubellaceae</taxon>
        <taxon>Candidatus Hakubella</taxon>
    </lineage>
</organism>
<sequence>MISMIKAEVEKMKEKTGLKLGWILKQLGIGRTTYHRWLNWEKPEKKGFVHPLKPLKSEEEAVIWYAKGHSGIGYKRLAYQMLDETVAALTPSQVYRILNKENLLDRPDKRQAKSIRTSQQSRMSIGIRTSCISRYWRCGVL</sequence>
<name>A0A6V8PM17_9ACTN</name>
<proteinExistence type="predicted"/>